<protein>
    <submittedName>
        <fullName evidence="11 12">RNA exonuclease 1 homolog isoform X1</fullName>
    </submittedName>
</protein>
<evidence type="ECO:0000313" key="10">
    <source>
        <dbReference type="Proteomes" id="UP000515150"/>
    </source>
</evidence>
<evidence type="ECO:0000256" key="8">
    <source>
        <dbReference type="SAM" id="MobiDB-lite"/>
    </source>
</evidence>
<accession>A0A9W2Y1U2</accession>
<feature type="region of interest" description="Disordered" evidence="8">
    <location>
        <begin position="440"/>
        <end position="459"/>
    </location>
</feature>
<dbReference type="InterPro" id="IPR012337">
    <property type="entry name" value="RNaseH-like_sf"/>
</dbReference>
<evidence type="ECO:0000313" key="13">
    <source>
        <dbReference type="RefSeq" id="XP_055367773.1"/>
    </source>
</evidence>
<keyword evidence="4" id="KW-0378">Hydrolase</keyword>
<dbReference type="Proteomes" id="UP000515150">
    <property type="component" value="Chromosome 9"/>
</dbReference>
<dbReference type="GO" id="GO:0003676">
    <property type="term" value="F:nucleic acid binding"/>
    <property type="evidence" value="ECO:0007669"/>
    <property type="project" value="InterPro"/>
</dbReference>
<evidence type="ECO:0000259" key="9">
    <source>
        <dbReference type="SMART" id="SM00479"/>
    </source>
</evidence>
<dbReference type="GO" id="GO:0010629">
    <property type="term" value="P:negative regulation of gene expression"/>
    <property type="evidence" value="ECO:0007669"/>
    <property type="project" value="UniProtKB-ARBA"/>
</dbReference>
<keyword evidence="10" id="KW-1185">Reference proteome</keyword>
<dbReference type="CDD" id="cd06145">
    <property type="entry name" value="REX1_like"/>
    <property type="match status" value="1"/>
</dbReference>
<keyword evidence="7" id="KW-0175">Coiled coil</keyword>
<evidence type="ECO:0000256" key="4">
    <source>
        <dbReference type="ARBA" id="ARBA00022801"/>
    </source>
</evidence>
<organism evidence="10 11">
    <name type="scientific">Betta splendens</name>
    <name type="common">Siamese fighting fish</name>
    <dbReference type="NCBI Taxonomy" id="158456"/>
    <lineage>
        <taxon>Eukaryota</taxon>
        <taxon>Metazoa</taxon>
        <taxon>Chordata</taxon>
        <taxon>Craniata</taxon>
        <taxon>Vertebrata</taxon>
        <taxon>Euteleostomi</taxon>
        <taxon>Actinopterygii</taxon>
        <taxon>Neopterygii</taxon>
        <taxon>Teleostei</taxon>
        <taxon>Neoteleostei</taxon>
        <taxon>Acanthomorphata</taxon>
        <taxon>Anabantaria</taxon>
        <taxon>Anabantiformes</taxon>
        <taxon>Anabantoidei</taxon>
        <taxon>Osphronemidae</taxon>
        <taxon>Betta</taxon>
    </lineage>
</organism>
<evidence type="ECO:0000313" key="11">
    <source>
        <dbReference type="RefSeq" id="XP_055367770.1"/>
    </source>
</evidence>
<evidence type="ECO:0000256" key="7">
    <source>
        <dbReference type="SAM" id="Coils"/>
    </source>
</evidence>
<dbReference type="PANTHER" id="PTHR12801">
    <property type="entry name" value="RNA EXONUCLEASE REXO1 / RECO3 FAMILY MEMBER-RELATED"/>
    <property type="match status" value="1"/>
</dbReference>
<dbReference type="RefSeq" id="XP_055367772.1">
    <property type="nucleotide sequence ID" value="XM_055511797.1"/>
</dbReference>
<evidence type="ECO:0000256" key="2">
    <source>
        <dbReference type="ARBA" id="ARBA00006357"/>
    </source>
</evidence>
<dbReference type="InterPro" id="IPR013520">
    <property type="entry name" value="Ribonucl_H"/>
</dbReference>
<dbReference type="InterPro" id="IPR031736">
    <property type="entry name" value="REXO1-like_dom"/>
</dbReference>
<dbReference type="Gene3D" id="3.30.420.10">
    <property type="entry name" value="Ribonuclease H-like superfamily/Ribonuclease H"/>
    <property type="match status" value="1"/>
</dbReference>
<dbReference type="GeneID" id="114862687"/>
<dbReference type="GO" id="GO:0005634">
    <property type="term" value="C:nucleus"/>
    <property type="evidence" value="ECO:0007669"/>
    <property type="project" value="UniProtKB-SubCell"/>
</dbReference>
<evidence type="ECO:0000313" key="12">
    <source>
        <dbReference type="RefSeq" id="XP_055367772.1"/>
    </source>
</evidence>
<dbReference type="PANTHER" id="PTHR12801:SF152">
    <property type="entry name" value="EXONUCLEASE DOMAIN-CONTAINING PROTEIN"/>
    <property type="match status" value="1"/>
</dbReference>
<dbReference type="RefSeq" id="XP_055367773.1">
    <property type="nucleotide sequence ID" value="XM_055511798.1"/>
</dbReference>
<dbReference type="SMART" id="SM00479">
    <property type="entry name" value="EXOIII"/>
    <property type="match status" value="1"/>
</dbReference>
<gene>
    <name evidence="11 12 13" type="primary">zgc:152968</name>
</gene>
<keyword evidence="5 11" id="KW-0269">Exonuclease</keyword>
<dbReference type="RefSeq" id="XP_055367770.1">
    <property type="nucleotide sequence ID" value="XM_055511795.1"/>
</dbReference>
<dbReference type="OrthoDB" id="206335at2759"/>
<dbReference type="Pfam" id="PF15870">
    <property type="entry name" value="EloA-BP1"/>
    <property type="match status" value="1"/>
</dbReference>
<evidence type="ECO:0000256" key="3">
    <source>
        <dbReference type="ARBA" id="ARBA00022722"/>
    </source>
</evidence>
<feature type="domain" description="Exonuclease" evidence="9">
    <location>
        <begin position="993"/>
        <end position="1151"/>
    </location>
</feature>
<evidence type="ECO:0000256" key="6">
    <source>
        <dbReference type="ARBA" id="ARBA00023242"/>
    </source>
</evidence>
<name>A0A9W2Y1U2_BETSP</name>
<sequence>MFPSSGIFSSIECPVLKHGLCERPHCFYKHATELRDTSGTSYKASVVDASGVQDGYLHTICGTTVDGETRDDCLQELERINKEIETVRHEVEQEQRRLSHYQTVQTGSNVTAQNTSASKFVTGSNPVDKEACQLPICTDLTKCSSKARKYVVDHSKPRTDLEYDPLSNFSAVLRSCGSSNRNKKHTNKDQGLKRAKNPVLCNSKMQQAHQIPLSKSPYLEQIEDSNEDDVLIIDIPPSPEKKRCRVQELADCFDAFQNIEEELAVYRESVLLDSSLLSTSSADACKVTSASSIVRNKDLSDSSENTKLRVGSVTECLEDPEAVHHRVDFQDTVAEFKNSCEPVNLSAATEDLWNIVEVKDNANCELPPSVKKMDALQSCAYSQTNSLFCNPPLFNAVSPSRQHIKQTGIQELIQNGIDNHCSPKKMMPLLELDSQKPLRKMPGHIQDKSDSNQTSGAQYKETELSASSLMNKITKSEPSQQLLVKACNKAESSSEADFNYSDVELSDSDPMEECYRIFMEANDEGNVKSDASVEGMDLNKSEIDVKTQSLPVKKRVAHEAKHAETVVKSRPQPQVLIPLRVPETSGFTSNTCQIQQRASMLTASLKGSQTFVSSTCQRKPETQNARFSSTQVSENQQSAHLQNAYMNYIPLGTTVINMGNNLHLILPEGAFPVPVASTSSPVTPVLTPISQVHTSTLAVKQAYFPPAVATVQRFRTAAPVLIPVPAREPAFVPAQSSASVLTAPQPTAAKPVVKRKLKQQCDAAKEKVPHDVRQRYVNMFTKEFIKTTVNVNDAFEKALAEEKAVYNRSVNKLKYLSVAVNALKKLKNQSAVAPKDKAQVNIQNCKGNIPFNLETSKDADDAAFYESLTDYILTEEKLIEGNYPVQHPEKPGCATLFAETKKGTTDPLKRICCRCGATYSVNRMGKHIRKEECNYHYGKGVENRVPGGVETRYSCCQGVMGAPGCQVFKLHVHDSLSLDGFVSTIPRHPTCPGVYSLDCEMCYTVHGLELSRVTVVNSNLQVIYDTFVRPDDVIDYNTRFSGISEEDVKGNHTPLREVQQTLLSFISADTILIGHSLETDLCALKLLHGKVVDTSVVFPHRLGPPHKLTLNHLTAEYLRRIIQESVCGHDTAEDAAACMELMLWKHLLRQNVQVFTKRTMSSRTTVRRNTRTSRL</sequence>
<comment type="similarity">
    <text evidence="2">Belongs to the REXO1/REXO3 family.</text>
</comment>
<dbReference type="InterPro" id="IPR034922">
    <property type="entry name" value="REX1-like_exo"/>
</dbReference>
<dbReference type="InterPro" id="IPR036397">
    <property type="entry name" value="RNaseH_sf"/>
</dbReference>
<proteinExistence type="inferred from homology"/>
<dbReference type="FunFam" id="3.30.420.10:FF:000031">
    <property type="entry name" value="RNA exonuclease 1"/>
    <property type="match status" value="1"/>
</dbReference>
<dbReference type="SUPFAM" id="SSF53098">
    <property type="entry name" value="Ribonuclease H-like"/>
    <property type="match status" value="1"/>
</dbReference>
<feature type="coiled-coil region" evidence="7">
    <location>
        <begin position="70"/>
        <end position="97"/>
    </location>
</feature>
<dbReference type="InterPro" id="IPR047021">
    <property type="entry name" value="REXO1/3/4-like"/>
</dbReference>
<dbReference type="AlphaFoldDB" id="A0A9W2Y1U2"/>
<comment type="subcellular location">
    <subcellularLocation>
        <location evidence="1">Nucleus</location>
    </subcellularLocation>
</comment>
<keyword evidence="6" id="KW-0539">Nucleus</keyword>
<evidence type="ECO:0000256" key="5">
    <source>
        <dbReference type="ARBA" id="ARBA00022839"/>
    </source>
</evidence>
<reference evidence="11 12" key="1">
    <citation type="submission" date="2025-04" db="UniProtKB">
        <authorList>
            <consortium name="RefSeq"/>
        </authorList>
    </citation>
    <scope>IDENTIFICATION</scope>
</reference>
<dbReference type="GO" id="GO:0004527">
    <property type="term" value="F:exonuclease activity"/>
    <property type="evidence" value="ECO:0007669"/>
    <property type="project" value="UniProtKB-KW"/>
</dbReference>
<keyword evidence="3" id="KW-0540">Nuclease</keyword>
<evidence type="ECO:0000256" key="1">
    <source>
        <dbReference type="ARBA" id="ARBA00004123"/>
    </source>
</evidence>